<dbReference type="Pfam" id="PF13230">
    <property type="entry name" value="GATase_4"/>
    <property type="match status" value="1"/>
</dbReference>
<dbReference type="InterPro" id="IPR029055">
    <property type="entry name" value="Ntn_hydrolases_N"/>
</dbReference>
<dbReference type="PROSITE" id="PS51278">
    <property type="entry name" value="GATASE_TYPE_2"/>
    <property type="match status" value="1"/>
</dbReference>
<evidence type="ECO:0000259" key="3">
    <source>
        <dbReference type="PROSITE" id="PS51278"/>
    </source>
</evidence>
<dbReference type="InterPro" id="IPR017932">
    <property type="entry name" value="GATase_2_dom"/>
</dbReference>
<keyword evidence="2" id="KW-0378">Hydrolase</keyword>
<comment type="pathway">
    <text evidence="2">Amino-acid biosynthesis; ergothioneine biosynthesis.</text>
</comment>
<comment type="function">
    <text evidence="2">Catalyzes the hydrolysis of the gamma-glutamyl amide bond of hercynyl-gamma-L-glutamyl-L-cysteine sulfoxide to produce hercynylcysteine sulfoxide, a step in the biosynthesis pathway of ergothioneine.</text>
</comment>
<dbReference type="PANTHER" id="PTHR43187">
    <property type="entry name" value="GLUTAMINE AMIDOTRANSFERASE DUG3-RELATED"/>
    <property type="match status" value="1"/>
</dbReference>
<keyword evidence="1 2" id="KW-0315">Glutamine amidotransferase</keyword>
<dbReference type="HAMAP" id="MF_02036">
    <property type="entry name" value="EgtC"/>
    <property type="match status" value="1"/>
</dbReference>
<accession>A0AA45R5S1</accession>
<evidence type="ECO:0000313" key="5">
    <source>
        <dbReference type="Proteomes" id="UP000677152"/>
    </source>
</evidence>
<feature type="domain" description="Glutamine amidotransferase type-2" evidence="3">
    <location>
        <begin position="2"/>
        <end position="252"/>
    </location>
</feature>
<name>A0AA45R5S1_9PSEU</name>
<reference evidence="4" key="1">
    <citation type="submission" date="2021-04" db="EMBL/GenBank/DDBJ databases">
        <title>Genomic sequence of Actinosynnema pretiosum subsp. pretiosum ATCC 31280 (C-14919).</title>
        <authorList>
            <person name="Bai L."/>
            <person name="Wang X."/>
            <person name="Xiao Y."/>
        </authorList>
    </citation>
    <scope>NUCLEOTIDE SEQUENCE</scope>
    <source>
        <strain evidence="4">ATCC 31280</strain>
    </source>
</reference>
<dbReference type="CDD" id="cd01908">
    <property type="entry name" value="YafJ"/>
    <property type="match status" value="1"/>
</dbReference>
<evidence type="ECO:0000256" key="1">
    <source>
        <dbReference type="ARBA" id="ARBA00022962"/>
    </source>
</evidence>
<gene>
    <name evidence="2 4" type="primary">egtC</name>
    <name evidence="4" type="ORF">KCV87_09385</name>
</gene>
<dbReference type="EMBL" id="CP073249">
    <property type="protein sequence ID" value="QUF06242.1"/>
    <property type="molecule type" value="Genomic_DNA"/>
</dbReference>
<comment type="catalytic activity">
    <reaction evidence="2">
        <text>gamma-L-glutamyl-hercynylcysteine S-oxide + H2O = S-(hercyn-2-yl)-L-cysteine S-oxide + L-glutamate</text>
        <dbReference type="Rhea" id="RHEA:42684"/>
        <dbReference type="ChEBI" id="CHEBI:15377"/>
        <dbReference type="ChEBI" id="CHEBI:29985"/>
        <dbReference type="ChEBI" id="CHEBI:82703"/>
        <dbReference type="ChEBI" id="CHEBI:82706"/>
        <dbReference type="EC" id="3.5.1.118"/>
    </reaction>
</comment>
<dbReference type="GO" id="GO:0052699">
    <property type="term" value="P:ergothioneine biosynthetic process"/>
    <property type="evidence" value="ECO:0007669"/>
    <property type="project" value="UniProtKB-UniRule"/>
</dbReference>
<evidence type="ECO:0000313" key="4">
    <source>
        <dbReference type="EMBL" id="QUF06242.1"/>
    </source>
</evidence>
<dbReference type="PANTHER" id="PTHR43187:SF2">
    <property type="entry name" value="GAMMA-GLUTAMYL-HERCYNYLCYSTEINE SULFOXIDE HYDROLASE"/>
    <property type="match status" value="1"/>
</dbReference>
<dbReference type="Gene3D" id="3.60.20.10">
    <property type="entry name" value="Glutamine Phosphoribosylpyrophosphate, subunit 1, domain 1"/>
    <property type="match status" value="1"/>
</dbReference>
<dbReference type="InterPro" id="IPR017808">
    <property type="entry name" value="EgtC"/>
</dbReference>
<sequence length="252" mass="26761">MCRHLGYLGRPVPLSALLFDPPHSLERQSYAPSDMRRGGTVNADGYGVGWAAEDGQVARYRRAGAIWADENLASLGRVVRSGAVLAAVRSATVGMPVVETACAPFSGDGWLFSHNGKVPEWSKSLAQLASGLPVERLLTLDAPTDSALLWALVQDRLRSGAGAEEAVVSVLREVDAAAPGSRLNLLLLGHGVVVGTTWTHSLWFRRDEGGVLVASEPLDTGDGWREAPDRSVVVASESASESTVDVRAIGRR</sequence>
<evidence type="ECO:0000256" key="2">
    <source>
        <dbReference type="HAMAP-Rule" id="MF_02036"/>
    </source>
</evidence>
<protein>
    <recommendedName>
        <fullName evidence="2">Gamma-glutamyl-hercynylcysteine sulfoxide hydrolase</fullName>
        <ecNumber evidence="2">3.5.1.118</ecNumber>
    </recommendedName>
    <alternativeName>
        <fullName evidence="2">Gamma-glutamyl hercynylcysteine S-oxide hydrolase</fullName>
    </alternativeName>
</protein>
<dbReference type="SUPFAM" id="SSF56235">
    <property type="entry name" value="N-terminal nucleophile aminohydrolases (Ntn hydrolases)"/>
    <property type="match status" value="1"/>
</dbReference>
<proteinExistence type="inferred from homology"/>
<dbReference type="NCBIfam" id="TIGR03442">
    <property type="entry name" value="ergothioneine biosynthesis protein EgtC"/>
    <property type="match status" value="1"/>
</dbReference>
<dbReference type="AlphaFoldDB" id="A0AA45R5S1"/>
<dbReference type="InterPro" id="IPR026869">
    <property type="entry name" value="EgtC-like"/>
</dbReference>
<dbReference type="GO" id="GO:0016811">
    <property type="term" value="F:hydrolase activity, acting on carbon-nitrogen (but not peptide) bonds, in linear amides"/>
    <property type="evidence" value="ECO:0007669"/>
    <property type="project" value="UniProtKB-UniRule"/>
</dbReference>
<dbReference type="InterPro" id="IPR032889">
    <property type="entry name" value="EgtC_Actinobacteria"/>
</dbReference>
<organism evidence="4 5">
    <name type="scientific">Actinosynnema pretiosum subsp. pretiosum</name>
    <dbReference type="NCBI Taxonomy" id="103721"/>
    <lineage>
        <taxon>Bacteria</taxon>
        <taxon>Bacillati</taxon>
        <taxon>Actinomycetota</taxon>
        <taxon>Actinomycetes</taxon>
        <taxon>Pseudonocardiales</taxon>
        <taxon>Pseudonocardiaceae</taxon>
        <taxon>Actinosynnema</taxon>
    </lineage>
</organism>
<dbReference type="EC" id="3.5.1.118" evidence="2"/>
<dbReference type="InterPro" id="IPR052373">
    <property type="entry name" value="Gamma-glu_amide_hydrolase"/>
</dbReference>
<dbReference type="Proteomes" id="UP000677152">
    <property type="component" value="Chromosome"/>
</dbReference>